<comment type="subcellular location">
    <subcellularLocation>
        <location evidence="1">Nucleus</location>
    </subcellularLocation>
</comment>
<dbReference type="EMBL" id="JBAWTH010000002">
    <property type="protein sequence ID" value="KAL2292763.1"/>
    <property type="molecule type" value="Genomic_DNA"/>
</dbReference>
<dbReference type="Proteomes" id="UP001600888">
    <property type="component" value="Unassembled WGS sequence"/>
</dbReference>
<evidence type="ECO:0000256" key="8">
    <source>
        <dbReference type="SAM" id="MobiDB-lite"/>
    </source>
</evidence>
<keyword evidence="4" id="KW-0805">Transcription regulation</keyword>
<feature type="region of interest" description="Disordered" evidence="8">
    <location>
        <begin position="190"/>
        <end position="245"/>
    </location>
</feature>
<keyword evidence="3" id="KW-0862">Zinc</keyword>
<evidence type="ECO:0000313" key="11">
    <source>
        <dbReference type="Proteomes" id="UP001600888"/>
    </source>
</evidence>
<feature type="domain" description="Zn(2)-C6 fungal-type" evidence="9">
    <location>
        <begin position="23"/>
        <end position="53"/>
    </location>
</feature>
<proteinExistence type="predicted"/>
<keyword evidence="7" id="KW-0539">Nucleus</keyword>
<comment type="caution">
    <text evidence="10">The sequence shown here is derived from an EMBL/GenBank/DDBJ whole genome shotgun (WGS) entry which is preliminary data.</text>
</comment>
<keyword evidence="11" id="KW-1185">Reference proteome</keyword>
<dbReference type="PANTHER" id="PTHR47782">
    <property type="entry name" value="ZN(II)2CYS6 TRANSCRIPTION FACTOR (EUROFUNG)-RELATED"/>
    <property type="match status" value="1"/>
</dbReference>
<dbReference type="PROSITE" id="PS50048">
    <property type="entry name" value="ZN2_CY6_FUNGAL_2"/>
    <property type="match status" value="1"/>
</dbReference>
<dbReference type="SUPFAM" id="SSF57701">
    <property type="entry name" value="Zn2/Cys6 DNA-binding domain"/>
    <property type="match status" value="1"/>
</dbReference>
<evidence type="ECO:0000256" key="7">
    <source>
        <dbReference type="ARBA" id="ARBA00023242"/>
    </source>
</evidence>
<dbReference type="CDD" id="cd00067">
    <property type="entry name" value="GAL4"/>
    <property type="match status" value="1"/>
</dbReference>
<protein>
    <recommendedName>
        <fullName evidence="9">Zn(2)-C6 fungal-type domain-containing protein</fullName>
    </recommendedName>
</protein>
<dbReference type="InterPro" id="IPR036864">
    <property type="entry name" value="Zn2-C6_fun-type_DNA-bd_sf"/>
</dbReference>
<evidence type="ECO:0000256" key="3">
    <source>
        <dbReference type="ARBA" id="ARBA00022833"/>
    </source>
</evidence>
<keyword evidence="2" id="KW-0479">Metal-binding</keyword>
<dbReference type="InterPro" id="IPR001138">
    <property type="entry name" value="Zn2Cys6_DnaBD"/>
</dbReference>
<evidence type="ECO:0000256" key="6">
    <source>
        <dbReference type="ARBA" id="ARBA00023163"/>
    </source>
</evidence>
<reference evidence="10 11" key="1">
    <citation type="submission" date="2024-03" db="EMBL/GenBank/DDBJ databases">
        <title>A high-quality draft genome sequence of Diaporthe vaccinii, a causative agent of upright dieback and viscid rot disease in cranberry plants.</title>
        <authorList>
            <person name="Sarrasin M."/>
            <person name="Lang B.F."/>
            <person name="Burger G."/>
        </authorList>
    </citation>
    <scope>NUCLEOTIDE SEQUENCE [LARGE SCALE GENOMIC DNA]</scope>
    <source>
        <strain evidence="10 11">IS7</strain>
    </source>
</reference>
<keyword evidence="5" id="KW-0238">DNA-binding</keyword>
<feature type="region of interest" description="Disordered" evidence="8">
    <location>
        <begin position="92"/>
        <end position="116"/>
    </location>
</feature>
<evidence type="ECO:0000259" key="9">
    <source>
        <dbReference type="PROSITE" id="PS50048"/>
    </source>
</evidence>
<evidence type="ECO:0000256" key="5">
    <source>
        <dbReference type="ARBA" id="ARBA00023125"/>
    </source>
</evidence>
<feature type="compositionally biased region" description="Polar residues" evidence="8">
    <location>
        <begin position="100"/>
        <end position="115"/>
    </location>
</feature>
<evidence type="ECO:0000256" key="4">
    <source>
        <dbReference type="ARBA" id="ARBA00023015"/>
    </source>
</evidence>
<dbReference type="PANTHER" id="PTHR47782:SF12">
    <property type="entry name" value="ZN(II)2CYS6 TRANSCRIPTION FACTOR (EUROFUNG)"/>
    <property type="match status" value="1"/>
</dbReference>
<gene>
    <name evidence="10" type="ORF">FJTKL_07834</name>
</gene>
<dbReference type="Pfam" id="PF00172">
    <property type="entry name" value="Zn_clus"/>
    <property type="match status" value="1"/>
</dbReference>
<name>A0ABR4FDI1_9PEZI</name>
<dbReference type="Gene3D" id="4.10.240.10">
    <property type="entry name" value="Zn(2)-C6 fungal-type DNA-binding domain"/>
    <property type="match status" value="1"/>
</dbReference>
<evidence type="ECO:0000256" key="1">
    <source>
        <dbReference type="ARBA" id="ARBA00004123"/>
    </source>
</evidence>
<evidence type="ECO:0000256" key="2">
    <source>
        <dbReference type="ARBA" id="ARBA00022723"/>
    </source>
</evidence>
<dbReference type="SMART" id="SM00066">
    <property type="entry name" value="GAL4"/>
    <property type="match status" value="1"/>
</dbReference>
<dbReference type="PROSITE" id="PS00463">
    <property type="entry name" value="ZN2_CY6_FUNGAL_1"/>
    <property type="match status" value="1"/>
</dbReference>
<keyword evidence="6" id="KW-0804">Transcription</keyword>
<sequence length="258" mass="27993">MQSDDSNVGNNMSEDGIETASIACEPCRHKKCKCDRKLPTCTQCAGAIANCHYPEKNRRGIPAGYVNALEKRLAETERALFFALAEARARTHSDAASRPTLRSSALSSSTPTTQQEKAELMALWSRSPLEDRAQVEAWFEANKEEGALPVSMNLGQTRAVREFEAVAPVTPPTEGPANIGSLAAQAYHNGQLGGSVSTPADDGQSRHSDSPRLSMRAQRAPRLSRHSPLSRGSTTPGASLPQTNRANRFANDNKRLYF</sequence>
<accession>A0ABR4FDI1</accession>
<dbReference type="InterPro" id="IPR052202">
    <property type="entry name" value="Yeast_MetPath_Reg"/>
</dbReference>
<organism evidence="10 11">
    <name type="scientific">Diaporthe vaccinii</name>
    <dbReference type="NCBI Taxonomy" id="105482"/>
    <lineage>
        <taxon>Eukaryota</taxon>
        <taxon>Fungi</taxon>
        <taxon>Dikarya</taxon>
        <taxon>Ascomycota</taxon>
        <taxon>Pezizomycotina</taxon>
        <taxon>Sordariomycetes</taxon>
        <taxon>Sordariomycetidae</taxon>
        <taxon>Diaporthales</taxon>
        <taxon>Diaporthaceae</taxon>
        <taxon>Diaporthe</taxon>
        <taxon>Diaporthe eres species complex</taxon>
    </lineage>
</organism>
<feature type="compositionally biased region" description="Polar residues" evidence="8">
    <location>
        <begin position="230"/>
        <end position="245"/>
    </location>
</feature>
<evidence type="ECO:0000313" key="10">
    <source>
        <dbReference type="EMBL" id="KAL2292763.1"/>
    </source>
</evidence>